<dbReference type="Proteomes" id="UP000659654">
    <property type="component" value="Unassembled WGS sequence"/>
</dbReference>
<feature type="compositionally biased region" description="Basic and acidic residues" evidence="1">
    <location>
        <begin position="570"/>
        <end position="580"/>
    </location>
</feature>
<dbReference type="EMBL" id="CAJFCV020000003">
    <property type="protein sequence ID" value="CAG9110138.1"/>
    <property type="molecule type" value="Genomic_DNA"/>
</dbReference>
<dbReference type="Proteomes" id="UP000582659">
    <property type="component" value="Unassembled WGS sequence"/>
</dbReference>
<dbReference type="InterPro" id="IPR016137">
    <property type="entry name" value="RGS"/>
</dbReference>
<evidence type="ECO:0000259" key="2">
    <source>
        <dbReference type="PROSITE" id="PS50132"/>
    </source>
</evidence>
<gene>
    <name evidence="3" type="ORF">BXYJ_LOCUS7375</name>
</gene>
<feature type="compositionally biased region" description="Polar residues" evidence="1">
    <location>
        <begin position="588"/>
        <end position="607"/>
    </location>
</feature>
<accession>A0A7I8WH62</accession>
<feature type="compositionally biased region" description="Low complexity" evidence="1">
    <location>
        <begin position="220"/>
        <end position="232"/>
    </location>
</feature>
<organism evidence="3 4">
    <name type="scientific">Bursaphelenchus xylophilus</name>
    <name type="common">Pinewood nematode worm</name>
    <name type="synonym">Aphelenchoides xylophilus</name>
    <dbReference type="NCBI Taxonomy" id="6326"/>
    <lineage>
        <taxon>Eukaryota</taxon>
        <taxon>Metazoa</taxon>
        <taxon>Ecdysozoa</taxon>
        <taxon>Nematoda</taxon>
        <taxon>Chromadorea</taxon>
        <taxon>Rhabditida</taxon>
        <taxon>Tylenchina</taxon>
        <taxon>Tylenchomorpha</taxon>
        <taxon>Aphelenchoidea</taxon>
        <taxon>Aphelenchoididae</taxon>
        <taxon>Bursaphelenchus</taxon>
    </lineage>
</organism>
<feature type="compositionally biased region" description="Polar residues" evidence="1">
    <location>
        <begin position="412"/>
        <end position="421"/>
    </location>
</feature>
<comment type="caution">
    <text evidence="3">The sequence shown here is derived from an EMBL/GenBank/DDBJ whole genome shotgun (WGS) entry which is preliminary data.</text>
</comment>
<feature type="domain" description="RGS" evidence="2">
    <location>
        <begin position="454"/>
        <end position="565"/>
    </location>
</feature>
<feature type="compositionally biased region" description="Pro residues" evidence="1">
    <location>
        <begin position="794"/>
        <end position="806"/>
    </location>
</feature>
<dbReference type="PROSITE" id="PS50132">
    <property type="entry name" value="RGS"/>
    <property type="match status" value="1"/>
</dbReference>
<feature type="compositionally biased region" description="Low complexity" evidence="1">
    <location>
        <begin position="293"/>
        <end position="307"/>
    </location>
</feature>
<feature type="region of interest" description="Disordered" evidence="1">
    <location>
        <begin position="148"/>
        <end position="170"/>
    </location>
</feature>
<feature type="compositionally biased region" description="Low complexity" evidence="1">
    <location>
        <begin position="346"/>
        <end position="369"/>
    </location>
</feature>
<dbReference type="PANTHER" id="PTHR10845">
    <property type="entry name" value="REGULATOR OF G PROTEIN SIGNALING"/>
    <property type="match status" value="1"/>
</dbReference>
<evidence type="ECO:0000313" key="3">
    <source>
        <dbReference type="EMBL" id="CAD5222407.1"/>
    </source>
</evidence>
<dbReference type="AlphaFoldDB" id="A0A7I8WH62"/>
<dbReference type="PRINTS" id="PR01301">
    <property type="entry name" value="RGSPROTEIN"/>
</dbReference>
<dbReference type="PANTHER" id="PTHR10845:SF254">
    <property type="entry name" value="RGS DOMAIN-CONTAINING PROTEIN-RELATED"/>
    <property type="match status" value="1"/>
</dbReference>
<feature type="region of interest" description="Disordered" evidence="1">
    <location>
        <begin position="389"/>
        <end position="421"/>
    </location>
</feature>
<dbReference type="SMR" id="A0A7I8WH62"/>
<reference evidence="3" key="1">
    <citation type="submission" date="2020-09" db="EMBL/GenBank/DDBJ databases">
        <authorList>
            <person name="Kikuchi T."/>
        </authorList>
    </citation>
    <scope>NUCLEOTIDE SEQUENCE</scope>
    <source>
        <strain evidence="3">Ka4C1</strain>
    </source>
</reference>
<evidence type="ECO:0000313" key="4">
    <source>
        <dbReference type="Proteomes" id="UP000659654"/>
    </source>
</evidence>
<proteinExistence type="predicted"/>
<feature type="region of interest" description="Disordered" evidence="1">
    <location>
        <begin position="566"/>
        <end position="611"/>
    </location>
</feature>
<feature type="compositionally biased region" description="Low complexity" evidence="1">
    <location>
        <begin position="314"/>
        <end position="337"/>
    </location>
</feature>
<dbReference type="OrthoDB" id="196547at2759"/>
<feature type="region of interest" description="Disordered" evidence="1">
    <location>
        <begin position="668"/>
        <end position="775"/>
    </location>
</feature>
<feature type="region of interest" description="Disordered" evidence="1">
    <location>
        <begin position="623"/>
        <end position="643"/>
    </location>
</feature>
<sequence>MAIPAHTFKTWFLGRHVVADIDVDNFEEACFSLIRQQKEIIMDAEVYSTHVRMKSQRNACYDFPVVNFVDVIRIGNLPTVFGLLMSSAKSRYSVYFFSIRPFTDKEQVIYQQLFSSGHADPHFPVLMDTESALLMLRSAVPRIIGFSRNEKRPRPQQAHPPAAFQPQRQAEAARVAAVDAASPLVGGGVEQRRRVVAHVAATRHATTSSQKKEGPEELCSSSTWSSLSSASSGAVVGAAHQQQEEQQKYPAAPDYSPVSFQKVQKRKSGLHLFQRANSHSLEAKRRQAHLLHHQSSIQSHHQFAQSQPNHLEQSLTVSSTTTSTSTTSGPETTGSASIFPPPPHHPQTTTTRRAGDAAIPSPASAVSSPRRLKRLSSFFRRANSEAFESAGPYSTDAPGTADRGPTARTVGAGQQSHHQLTRQQSLGIQNITLDKENISPQSMPDSATDDQKVDLEKLLKSETARAPFQNFLQQQFCIENLNFYLAVEEYRKLRDANKRSEFGRHIYERHFTPNSIEPVNIDNATSKGIIECIQNENYSEEMYDVAQYQIFHLLKYDVWPRYLNSGGKAPGKEPEPKKECGGSVKKSGPNSGSMSARSANSAQLNTSAEKREKRKSFFRFLRRNKESSQDQSSDSCGPSTSSQCQILSSGVYGEGEPYAGSVGELNLSLSPAATKRRMTRERSVPAPTSRSVGNAPLGEGGCSSAGEEDTPPRKPRANNSPVMPASPLACSSKSIPTTTPPTEADHNFHRSAAAVATTPPEPVTSLLHDEKEPCSSCSNNAIRASAGTDNGACSPPPLFTGIPPPPPHDRTSSTSNLTPTFPRLPALYTSAVRSDKETLTPSGDALHEPGLKWQKADYV</sequence>
<keyword evidence="4" id="KW-1185">Reference proteome</keyword>
<name>A0A7I8WH62_BURXY</name>
<dbReference type="SUPFAM" id="SSF48097">
    <property type="entry name" value="Regulator of G-protein signaling, RGS"/>
    <property type="match status" value="1"/>
</dbReference>
<feature type="compositionally biased region" description="Basic and acidic residues" evidence="1">
    <location>
        <begin position="845"/>
        <end position="859"/>
    </location>
</feature>
<dbReference type="CDD" id="cd07440">
    <property type="entry name" value="RGS"/>
    <property type="match status" value="1"/>
</dbReference>
<feature type="compositionally biased region" description="Low complexity" evidence="1">
    <location>
        <begin position="155"/>
        <end position="170"/>
    </location>
</feature>
<dbReference type="Pfam" id="PF00615">
    <property type="entry name" value="RGS"/>
    <property type="match status" value="1"/>
</dbReference>
<dbReference type="Gene3D" id="1.10.167.10">
    <property type="entry name" value="Regulator of G-protein Signalling 4, domain 2"/>
    <property type="match status" value="1"/>
</dbReference>
<feature type="compositionally biased region" description="Polar residues" evidence="1">
    <location>
        <begin position="629"/>
        <end position="643"/>
    </location>
</feature>
<feature type="region of interest" description="Disordered" evidence="1">
    <location>
        <begin position="788"/>
        <end position="859"/>
    </location>
</feature>
<feature type="region of interest" description="Disordered" evidence="1">
    <location>
        <begin position="201"/>
        <end position="255"/>
    </location>
</feature>
<dbReference type="SMART" id="SM00315">
    <property type="entry name" value="RGS"/>
    <property type="match status" value="1"/>
</dbReference>
<dbReference type="EMBL" id="CAJFDI010000003">
    <property type="protein sequence ID" value="CAD5222407.1"/>
    <property type="molecule type" value="Genomic_DNA"/>
</dbReference>
<protein>
    <submittedName>
        <fullName evidence="3">(pine wood nematode) hypothetical protein</fullName>
    </submittedName>
</protein>
<dbReference type="InterPro" id="IPR036305">
    <property type="entry name" value="RGS_sf"/>
</dbReference>
<dbReference type="InterPro" id="IPR044926">
    <property type="entry name" value="RGS_subdomain_2"/>
</dbReference>
<evidence type="ECO:0000256" key="1">
    <source>
        <dbReference type="SAM" id="MobiDB-lite"/>
    </source>
</evidence>
<feature type="region of interest" description="Disordered" evidence="1">
    <location>
        <begin position="281"/>
        <end position="369"/>
    </location>
</feature>